<dbReference type="OrthoDB" id="1751495at2759"/>
<dbReference type="InterPro" id="IPR050796">
    <property type="entry name" value="SCF_F-box_component"/>
</dbReference>
<evidence type="ECO:0000259" key="1">
    <source>
        <dbReference type="PROSITE" id="PS50181"/>
    </source>
</evidence>
<accession>A0A2R6WQC5</accession>
<organism evidence="2 3">
    <name type="scientific">Marchantia polymorpha</name>
    <name type="common">Common liverwort</name>
    <name type="synonym">Marchantia aquatica</name>
    <dbReference type="NCBI Taxonomy" id="3197"/>
    <lineage>
        <taxon>Eukaryota</taxon>
        <taxon>Viridiplantae</taxon>
        <taxon>Streptophyta</taxon>
        <taxon>Embryophyta</taxon>
        <taxon>Marchantiophyta</taxon>
        <taxon>Marchantiopsida</taxon>
        <taxon>Marchantiidae</taxon>
        <taxon>Marchantiales</taxon>
        <taxon>Marchantiaceae</taxon>
        <taxon>Marchantia</taxon>
    </lineage>
</organism>
<dbReference type="SUPFAM" id="SSF117281">
    <property type="entry name" value="Kelch motif"/>
    <property type="match status" value="1"/>
</dbReference>
<dbReference type="SUPFAM" id="SSF81383">
    <property type="entry name" value="F-box domain"/>
    <property type="match status" value="1"/>
</dbReference>
<sequence length="469" mass="53760">MESGSDEKASSSERAEPISISMGRSLPDDLLLTVLRKLPLESLLRFRCVCREWNNLFMSGEFSPSACHKPGKLVPLYLSDGALSLYDTGNRCWVQRDLKFGEDRGSFLEDQGYELVASGGGLLAFLAKPPLDSNWREQFPTFIVSNPLTRQYHRLPISVAHGSRSLNIPEVGHLLCGIDVDLETGYYTFIFLDPRSTDGGAETYVYDSKLRSWRICSRLPSSLKSRLPSSLSRFVHTGIHFNRYRTQCVTKEGKFHWMASLKEGDLVDLLYIYDVKLDVWAQVPLLSPRCMFFRCMEHKGQVLVVGFRGKSGKKLSFFEIVDPRLEPRDPEMFDNTRLYLREKKALPMHSVVDVLSALEQDRDKGTSGRKEVWIKWCVGARDEVVYLVQARTEEFDENGVLDLVKSDVSRPMLRYAGVDNSWTWMSDWRRTKDDHEDFPPYILHRVWTFQPSLVSPGSMESMTNHSEVQ</sequence>
<dbReference type="Gramene" id="Mp4g01140.1">
    <property type="protein sequence ID" value="Mp4g01140.1.cds1"/>
    <property type="gene ID" value="Mp4g01140"/>
</dbReference>
<dbReference type="EMBL" id="KZ772738">
    <property type="protein sequence ID" value="PTQ36069.1"/>
    <property type="molecule type" value="Genomic_DNA"/>
</dbReference>
<dbReference type="InterPro" id="IPR015915">
    <property type="entry name" value="Kelch-typ_b-propeller"/>
</dbReference>
<dbReference type="Proteomes" id="UP000244005">
    <property type="component" value="Unassembled WGS sequence"/>
</dbReference>
<gene>
    <name evidence="2" type="ORF">MARPO_0066s0028</name>
</gene>
<dbReference type="PROSITE" id="PS50181">
    <property type="entry name" value="FBOX"/>
    <property type="match status" value="1"/>
</dbReference>
<dbReference type="PANTHER" id="PTHR31672">
    <property type="entry name" value="BNACNNG10540D PROTEIN"/>
    <property type="match status" value="1"/>
</dbReference>
<dbReference type="SMART" id="SM00256">
    <property type="entry name" value="FBOX"/>
    <property type="match status" value="1"/>
</dbReference>
<proteinExistence type="predicted"/>
<dbReference type="Pfam" id="PF00646">
    <property type="entry name" value="F-box"/>
    <property type="match status" value="1"/>
</dbReference>
<evidence type="ECO:0000313" key="2">
    <source>
        <dbReference type="EMBL" id="PTQ36069.1"/>
    </source>
</evidence>
<dbReference type="Gene3D" id="2.120.10.80">
    <property type="entry name" value="Kelch-type beta propeller"/>
    <property type="match status" value="1"/>
</dbReference>
<dbReference type="InterPro" id="IPR001810">
    <property type="entry name" value="F-box_dom"/>
</dbReference>
<dbReference type="PANTHER" id="PTHR31672:SF2">
    <property type="entry name" value="F-BOX DOMAIN-CONTAINING PROTEIN"/>
    <property type="match status" value="1"/>
</dbReference>
<dbReference type="CDD" id="cd22157">
    <property type="entry name" value="F-box_AtFBW1-like"/>
    <property type="match status" value="1"/>
</dbReference>
<dbReference type="Gene3D" id="1.20.1280.50">
    <property type="match status" value="1"/>
</dbReference>
<dbReference type="InterPro" id="IPR036047">
    <property type="entry name" value="F-box-like_dom_sf"/>
</dbReference>
<keyword evidence="3" id="KW-1185">Reference proteome</keyword>
<evidence type="ECO:0000313" key="3">
    <source>
        <dbReference type="Proteomes" id="UP000244005"/>
    </source>
</evidence>
<dbReference type="AlphaFoldDB" id="A0A2R6WQC5"/>
<reference evidence="3" key="1">
    <citation type="journal article" date="2017" name="Cell">
        <title>Insights into land plant evolution garnered from the Marchantia polymorpha genome.</title>
        <authorList>
            <person name="Bowman J.L."/>
            <person name="Kohchi T."/>
            <person name="Yamato K.T."/>
            <person name="Jenkins J."/>
            <person name="Shu S."/>
            <person name="Ishizaki K."/>
            <person name="Yamaoka S."/>
            <person name="Nishihama R."/>
            <person name="Nakamura Y."/>
            <person name="Berger F."/>
            <person name="Adam C."/>
            <person name="Aki S.S."/>
            <person name="Althoff F."/>
            <person name="Araki T."/>
            <person name="Arteaga-Vazquez M.A."/>
            <person name="Balasubrmanian S."/>
            <person name="Barry K."/>
            <person name="Bauer D."/>
            <person name="Boehm C.R."/>
            <person name="Briginshaw L."/>
            <person name="Caballero-Perez J."/>
            <person name="Catarino B."/>
            <person name="Chen F."/>
            <person name="Chiyoda S."/>
            <person name="Chovatia M."/>
            <person name="Davies K.M."/>
            <person name="Delmans M."/>
            <person name="Demura T."/>
            <person name="Dierschke T."/>
            <person name="Dolan L."/>
            <person name="Dorantes-Acosta A.E."/>
            <person name="Eklund D.M."/>
            <person name="Florent S.N."/>
            <person name="Flores-Sandoval E."/>
            <person name="Fujiyama A."/>
            <person name="Fukuzawa H."/>
            <person name="Galik B."/>
            <person name="Grimanelli D."/>
            <person name="Grimwood J."/>
            <person name="Grossniklaus U."/>
            <person name="Hamada T."/>
            <person name="Haseloff J."/>
            <person name="Hetherington A.J."/>
            <person name="Higo A."/>
            <person name="Hirakawa Y."/>
            <person name="Hundley H.N."/>
            <person name="Ikeda Y."/>
            <person name="Inoue K."/>
            <person name="Inoue S.I."/>
            <person name="Ishida S."/>
            <person name="Jia Q."/>
            <person name="Kakita M."/>
            <person name="Kanazawa T."/>
            <person name="Kawai Y."/>
            <person name="Kawashima T."/>
            <person name="Kennedy M."/>
            <person name="Kinose K."/>
            <person name="Kinoshita T."/>
            <person name="Kohara Y."/>
            <person name="Koide E."/>
            <person name="Komatsu K."/>
            <person name="Kopischke S."/>
            <person name="Kubo M."/>
            <person name="Kyozuka J."/>
            <person name="Lagercrantz U."/>
            <person name="Lin S.S."/>
            <person name="Lindquist E."/>
            <person name="Lipzen A.M."/>
            <person name="Lu C.W."/>
            <person name="De Luna E."/>
            <person name="Martienssen R.A."/>
            <person name="Minamino N."/>
            <person name="Mizutani M."/>
            <person name="Mizutani M."/>
            <person name="Mochizuki N."/>
            <person name="Monte I."/>
            <person name="Mosher R."/>
            <person name="Nagasaki H."/>
            <person name="Nakagami H."/>
            <person name="Naramoto S."/>
            <person name="Nishitani K."/>
            <person name="Ohtani M."/>
            <person name="Okamoto T."/>
            <person name="Okumura M."/>
            <person name="Phillips J."/>
            <person name="Pollak B."/>
            <person name="Reinders A."/>
            <person name="Rovekamp M."/>
            <person name="Sano R."/>
            <person name="Sawa S."/>
            <person name="Schmid M.W."/>
            <person name="Shirakawa M."/>
            <person name="Solano R."/>
            <person name="Spunde A."/>
            <person name="Suetsugu N."/>
            <person name="Sugano S."/>
            <person name="Sugiyama A."/>
            <person name="Sun R."/>
            <person name="Suzuki Y."/>
            <person name="Takenaka M."/>
            <person name="Takezawa D."/>
            <person name="Tomogane H."/>
            <person name="Tsuzuki M."/>
            <person name="Ueda T."/>
            <person name="Umeda M."/>
            <person name="Ward J.M."/>
            <person name="Watanabe Y."/>
            <person name="Yazaki K."/>
            <person name="Yokoyama R."/>
            <person name="Yoshitake Y."/>
            <person name="Yotsui I."/>
            <person name="Zachgo S."/>
            <person name="Schmutz J."/>
        </authorList>
    </citation>
    <scope>NUCLEOTIDE SEQUENCE [LARGE SCALE GENOMIC DNA]</scope>
    <source>
        <strain evidence="3">Tak-1</strain>
    </source>
</reference>
<name>A0A2R6WQC5_MARPO</name>
<protein>
    <recommendedName>
        <fullName evidence="1">F-box domain-containing protein</fullName>
    </recommendedName>
</protein>
<feature type="domain" description="F-box" evidence="1">
    <location>
        <begin position="20"/>
        <end position="66"/>
    </location>
</feature>